<dbReference type="EMBL" id="JAAGOX010000003">
    <property type="protein sequence ID" value="NDW43781.1"/>
    <property type="molecule type" value="Genomic_DNA"/>
</dbReference>
<dbReference type="InterPro" id="IPR025364">
    <property type="entry name" value="DUF4268"/>
</dbReference>
<dbReference type="Gene3D" id="3.40.1350.10">
    <property type="match status" value="1"/>
</dbReference>
<dbReference type="RefSeq" id="WP_164127293.1">
    <property type="nucleotide sequence ID" value="NZ_JAAGOX010000003.1"/>
</dbReference>
<comment type="caution">
    <text evidence="2">The sequence shown here is derived from an EMBL/GenBank/DDBJ whole genome shotgun (WGS) entry which is preliminary data.</text>
</comment>
<accession>A0A6B2NI58</accession>
<sequence length="326" mass="37559">MTELGKLTKVDLRKIWQTEARDFTPWLAQEENLQQLGEVIGFELELEAVEQNVGPFRADILCKNTLTDEWVLIENQLERTDHTHLGQLITYAAGLDAVTIVWIASNIADEHRAALDWLNEVTNQNIRFFGIEVELLKIGESPAAPRFNPVSLPNDWSRSTSAAKREMRHIPLTDTKRMQLDYWDAAEALLTGRHAFLKPLKAPAQSWIAHSIGKSGFLVSMVMNSKARWIRAEIYLGGKEAKVHFDKLFEKRRRIENTFGSELEWQRLDGKQDCRICISRTSDPNDRSDWPDQHRWLIESLIRLHDTFRPIIAELSPLLPGTRDNE</sequence>
<evidence type="ECO:0000313" key="2">
    <source>
        <dbReference type="EMBL" id="NDW43781.1"/>
    </source>
</evidence>
<proteinExistence type="predicted"/>
<gene>
    <name evidence="2" type="ORF">G0P99_02285</name>
</gene>
<reference evidence="2" key="1">
    <citation type="submission" date="2020-02" db="EMBL/GenBank/DDBJ databases">
        <title>Delineation of the pyrene-degrading pathway in Roseobacter clade bacteria by genomic analysis.</title>
        <authorList>
            <person name="Zhou H."/>
            <person name="Wang H."/>
        </authorList>
    </citation>
    <scope>NUCLEOTIDE SEQUENCE</scope>
    <source>
        <strain evidence="2">PrR005</strain>
    </source>
</reference>
<dbReference type="InterPro" id="IPR011856">
    <property type="entry name" value="tRNA_endonuc-like_dom_sf"/>
</dbReference>
<feature type="domain" description="DUF4268" evidence="1">
    <location>
        <begin position="179"/>
        <end position="311"/>
    </location>
</feature>
<evidence type="ECO:0000259" key="1">
    <source>
        <dbReference type="Pfam" id="PF14088"/>
    </source>
</evidence>
<dbReference type="AlphaFoldDB" id="A0A6B2NI58"/>
<dbReference type="Pfam" id="PF14088">
    <property type="entry name" value="DUF4268"/>
    <property type="match status" value="1"/>
</dbReference>
<dbReference type="GO" id="GO:0003676">
    <property type="term" value="F:nucleic acid binding"/>
    <property type="evidence" value="ECO:0007669"/>
    <property type="project" value="InterPro"/>
</dbReference>
<organism evidence="2">
    <name type="scientific">Ruegeria sp. PrR005</name>
    <dbReference type="NCBI Taxonomy" id="2706882"/>
    <lineage>
        <taxon>Bacteria</taxon>
        <taxon>Pseudomonadati</taxon>
        <taxon>Pseudomonadota</taxon>
        <taxon>Alphaproteobacteria</taxon>
        <taxon>Rhodobacterales</taxon>
        <taxon>Roseobacteraceae</taxon>
        <taxon>Ruegeria</taxon>
    </lineage>
</organism>
<protein>
    <submittedName>
        <fullName evidence="2">DUF4268 domain-containing protein</fullName>
    </submittedName>
</protein>
<name>A0A6B2NI58_9RHOB</name>